<keyword evidence="2" id="KW-1185">Reference proteome</keyword>
<reference evidence="1 2" key="1">
    <citation type="submission" date="2024-04" db="EMBL/GenBank/DDBJ databases">
        <title>genome sequences of Mucor flavus KT1a and Helicostylum pulchrum KT1b strains isolated from the surface of a dry-aged beef.</title>
        <authorList>
            <person name="Toyotome T."/>
            <person name="Hosono M."/>
            <person name="Torimaru M."/>
            <person name="Fukuda K."/>
            <person name="Mikami N."/>
        </authorList>
    </citation>
    <scope>NUCLEOTIDE SEQUENCE [LARGE SCALE GENOMIC DNA]</scope>
    <source>
        <strain evidence="1 2">KT1a</strain>
    </source>
</reference>
<evidence type="ECO:0000313" key="2">
    <source>
        <dbReference type="Proteomes" id="UP001473302"/>
    </source>
</evidence>
<gene>
    <name evidence="1" type="ORF">MFLAVUS_001469</name>
</gene>
<dbReference type="EMBL" id="BAABUK010000003">
    <property type="protein sequence ID" value="GAA5808087.1"/>
    <property type="molecule type" value="Genomic_DNA"/>
</dbReference>
<evidence type="ECO:0000313" key="1">
    <source>
        <dbReference type="EMBL" id="GAA5808087.1"/>
    </source>
</evidence>
<protein>
    <submittedName>
        <fullName evidence="1">Uncharacterized protein</fullName>
    </submittedName>
</protein>
<name>A0ABP9YMJ9_9FUNG</name>
<comment type="caution">
    <text evidence="1">The sequence shown here is derived from an EMBL/GenBank/DDBJ whole genome shotgun (WGS) entry which is preliminary data.</text>
</comment>
<accession>A0ABP9YMJ9</accession>
<organism evidence="1 2">
    <name type="scientific">Mucor flavus</name>
    <dbReference type="NCBI Taxonomy" id="439312"/>
    <lineage>
        <taxon>Eukaryota</taxon>
        <taxon>Fungi</taxon>
        <taxon>Fungi incertae sedis</taxon>
        <taxon>Mucoromycota</taxon>
        <taxon>Mucoromycotina</taxon>
        <taxon>Mucoromycetes</taxon>
        <taxon>Mucorales</taxon>
        <taxon>Mucorineae</taxon>
        <taxon>Mucoraceae</taxon>
        <taxon>Mucor</taxon>
    </lineage>
</organism>
<proteinExistence type="predicted"/>
<sequence>MTCASRSNYKELSLDLFATRFGYQDKNEADNRYSDIINSNSFKTCELCVTNLRIEKLIWIS</sequence>
<dbReference type="Proteomes" id="UP001473302">
    <property type="component" value="Unassembled WGS sequence"/>
</dbReference>